<dbReference type="SUPFAM" id="SSF53098">
    <property type="entry name" value="Ribonuclease H-like"/>
    <property type="match status" value="1"/>
</dbReference>
<dbReference type="GO" id="GO:0003676">
    <property type="term" value="F:nucleic acid binding"/>
    <property type="evidence" value="ECO:0007669"/>
    <property type="project" value="InterPro"/>
</dbReference>
<dbReference type="InParanoid" id="A0A0C3D0H2"/>
<dbReference type="HOGENOM" id="CLU_000384_22_0_1"/>
<proteinExistence type="predicted"/>
<protein>
    <recommendedName>
        <fullName evidence="3">Integrase catalytic domain-containing protein</fullName>
    </recommendedName>
</protein>
<evidence type="ECO:0008006" key="3">
    <source>
        <dbReference type="Google" id="ProtNLM"/>
    </source>
</evidence>
<reference evidence="2" key="2">
    <citation type="submission" date="2015-01" db="EMBL/GenBank/DDBJ databases">
        <title>Evolutionary Origins and Diversification of the Mycorrhizal Mutualists.</title>
        <authorList>
            <consortium name="DOE Joint Genome Institute"/>
            <consortium name="Mycorrhizal Genomics Consortium"/>
            <person name="Kohler A."/>
            <person name="Kuo A."/>
            <person name="Nagy L.G."/>
            <person name="Floudas D."/>
            <person name="Copeland A."/>
            <person name="Barry K.W."/>
            <person name="Cichocki N."/>
            <person name="Veneault-Fourrey C."/>
            <person name="LaButti K."/>
            <person name="Lindquist E.A."/>
            <person name="Lipzen A."/>
            <person name="Lundell T."/>
            <person name="Morin E."/>
            <person name="Murat C."/>
            <person name="Riley R."/>
            <person name="Ohm R."/>
            <person name="Sun H."/>
            <person name="Tunlid A."/>
            <person name="Henrissat B."/>
            <person name="Grigoriev I.V."/>
            <person name="Hibbett D.S."/>
            <person name="Martin F."/>
        </authorList>
    </citation>
    <scope>NUCLEOTIDE SEQUENCE [LARGE SCALE GENOMIC DNA]</scope>
    <source>
        <strain evidence="2">Foug A</strain>
    </source>
</reference>
<organism evidence="1 2">
    <name type="scientific">Scleroderma citrinum Foug A</name>
    <dbReference type="NCBI Taxonomy" id="1036808"/>
    <lineage>
        <taxon>Eukaryota</taxon>
        <taxon>Fungi</taxon>
        <taxon>Dikarya</taxon>
        <taxon>Basidiomycota</taxon>
        <taxon>Agaricomycotina</taxon>
        <taxon>Agaricomycetes</taxon>
        <taxon>Agaricomycetidae</taxon>
        <taxon>Boletales</taxon>
        <taxon>Sclerodermatineae</taxon>
        <taxon>Sclerodermataceae</taxon>
        <taxon>Scleroderma</taxon>
    </lineage>
</organism>
<evidence type="ECO:0000313" key="1">
    <source>
        <dbReference type="EMBL" id="KIM54330.1"/>
    </source>
</evidence>
<dbReference type="AlphaFoldDB" id="A0A0C3D0H2"/>
<keyword evidence="2" id="KW-1185">Reference proteome</keyword>
<name>A0A0C3D0H2_9AGAM</name>
<dbReference type="OrthoDB" id="444848at2759"/>
<dbReference type="InterPro" id="IPR036397">
    <property type="entry name" value="RNaseH_sf"/>
</dbReference>
<gene>
    <name evidence="1" type="ORF">SCLCIDRAFT_31193</name>
</gene>
<dbReference type="EMBL" id="KN822157">
    <property type="protein sequence ID" value="KIM54330.1"/>
    <property type="molecule type" value="Genomic_DNA"/>
</dbReference>
<sequence length="179" mass="20142">MYHIHISAYNSQANGVVKHSHHTICNSLVKACNEDISQWPTLTHHIFWADCIIAKKSTGDSPYYMDHSVNPLLPFDISKATFIVPEISQCLKTVDLGCFTSITDFKRCFAATIRDFDFKPGSFVLVLNKKIEAVLNPKCKLCYFGPMVVALRSSYCLTKVNGTVSKLKFATFHLISYLP</sequence>
<evidence type="ECO:0000313" key="2">
    <source>
        <dbReference type="Proteomes" id="UP000053989"/>
    </source>
</evidence>
<dbReference type="STRING" id="1036808.A0A0C3D0H2"/>
<dbReference type="Gene3D" id="3.30.420.10">
    <property type="entry name" value="Ribonuclease H-like superfamily/Ribonuclease H"/>
    <property type="match status" value="1"/>
</dbReference>
<accession>A0A0C3D0H2</accession>
<reference evidence="1 2" key="1">
    <citation type="submission" date="2014-04" db="EMBL/GenBank/DDBJ databases">
        <authorList>
            <consortium name="DOE Joint Genome Institute"/>
            <person name="Kuo A."/>
            <person name="Kohler A."/>
            <person name="Nagy L.G."/>
            <person name="Floudas D."/>
            <person name="Copeland A."/>
            <person name="Barry K.W."/>
            <person name="Cichocki N."/>
            <person name="Veneault-Fourrey C."/>
            <person name="LaButti K."/>
            <person name="Lindquist E.A."/>
            <person name="Lipzen A."/>
            <person name="Lundell T."/>
            <person name="Morin E."/>
            <person name="Murat C."/>
            <person name="Sun H."/>
            <person name="Tunlid A."/>
            <person name="Henrissat B."/>
            <person name="Grigoriev I.V."/>
            <person name="Hibbett D.S."/>
            <person name="Martin F."/>
            <person name="Nordberg H.P."/>
            <person name="Cantor M.N."/>
            <person name="Hua S.X."/>
        </authorList>
    </citation>
    <scope>NUCLEOTIDE SEQUENCE [LARGE SCALE GENOMIC DNA]</scope>
    <source>
        <strain evidence="1 2">Foug A</strain>
    </source>
</reference>
<dbReference type="Proteomes" id="UP000053989">
    <property type="component" value="Unassembled WGS sequence"/>
</dbReference>
<dbReference type="InterPro" id="IPR012337">
    <property type="entry name" value="RNaseH-like_sf"/>
</dbReference>